<dbReference type="SUPFAM" id="SSF50978">
    <property type="entry name" value="WD40 repeat-like"/>
    <property type="match status" value="1"/>
</dbReference>
<evidence type="ECO:0000256" key="2">
    <source>
        <dbReference type="ARBA" id="ARBA00022737"/>
    </source>
</evidence>
<sequence length="310" mass="35047">VLCIAANKIHLATGSLDRNIKIWLINSGKLVHTLIGHIKGVWLVTTVVLDTPVTDKTDELLDMEYNIRTCQGSYFVSGSQDRTCKIWKLPNCDLQATLTGHSSSIFGVDINVEQTIVATGSADKTIRLWRVNNGLCFKTIYTNTNDYVMSVSLQNDYLACAFGVHVMIYKLNFTSSNLCTVQKIMETQEHRSRYKTLQNKPSSYRLLYLIYYYSSVESVQLSVQNGDDTREMCLISAGKDGLIKYWNLKTNQSLHTFSVHNDTTINCVYFDHARIITAGDDCAVRILNFMPSSLSSLAFNSNNVFRYFSM</sequence>
<dbReference type="Pfam" id="PF00400">
    <property type="entry name" value="WD40"/>
    <property type="match status" value="4"/>
</dbReference>
<evidence type="ECO:0000313" key="6">
    <source>
        <dbReference type="Proteomes" id="UP000663829"/>
    </source>
</evidence>
<dbReference type="InterPro" id="IPR001680">
    <property type="entry name" value="WD40_rpt"/>
</dbReference>
<dbReference type="PROSITE" id="PS50294">
    <property type="entry name" value="WD_REPEATS_REGION"/>
    <property type="match status" value="1"/>
</dbReference>
<dbReference type="EMBL" id="CAJNOQ010032200">
    <property type="protein sequence ID" value="CAF1584031.1"/>
    <property type="molecule type" value="Genomic_DNA"/>
</dbReference>
<dbReference type="AlphaFoldDB" id="A0A815ZH34"/>
<gene>
    <name evidence="4" type="ORF">GPM918_LOCUS41290</name>
    <name evidence="5" type="ORF">SRO942_LOCUS42322</name>
</gene>
<evidence type="ECO:0000313" key="4">
    <source>
        <dbReference type="EMBL" id="CAF1584031.1"/>
    </source>
</evidence>
<dbReference type="InterPro" id="IPR036322">
    <property type="entry name" value="WD40_repeat_dom_sf"/>
</dbReference>
<proteinExistence type="predicted"/>
<dbReference type="Proteomes" id="UP000681722">
    <property type="component" value="Unassembled WGS sequence"/>
</dbReference>
<feature type="repeat" description="WD" evidence="3">
    <location>
        <begin position="98"/>
        <end position="139"/>
    </location>
</feature>
<dbReference type="PROSITE" id="PS50082">
    <property type="entry name" value="WD_REPEATS_2"/>
    <property type="match status" value="3"/>
</dbReference>
<evidence type="ECO:0000313" key="5">
    <source>
        <dbReference type="EMBL" id="CAF4452627.1"/>
    </source>
</evidence>
<keyword evidence="1 3" id="KW-0853">WD repeat</keyword>
<dbReference type="PRINTS" id="PR00320">
    <property type="entry name" value="GPROTEINBRPT"/>
</dbReference>
<feature type="repeat" description="WD" evidence="3">
    <location>
        <begin position="234"/>
        <end position="256"/>
    </location>
</feature>
<keyword evidence="2" id="KW-0677">Repeat</keyword>
<dbReference type="EMBL" id="CAJOBC010098214">
    <property type="protein sequence ID" value="CAF4452627.1"/>
    <property type="molecule type" value="Genomic_DNA"/>
</dbReference>
<dbReference type="Gene3D" id="2.130.10.10">
    <property type="entry name" value="YVTN repeat-like/Quinoprotein amine dehydrogenase"/>
    <property type="match status" value="3"/>
</dbReference>
<dbReference type="InterPro" id="IPR020472">
    <property type="entry name" value="WD40_PAC1"/>
</dbReference>
<evidence type="ECO:0000256" key="1">
    <source>
        <dbReference type="ARBA" id="ARBA00022574"/>
    </source>
</evidence>
<dbReference type="OrthoDB" id="5580488at2759"/>
<dbReference type="Proteomes" id="UP000663829">
    <property type="component" value="Unassembled WGS sequence"/>
</dbReference>
<organism evidence="4 6">
    <name type="scientific">Didymodactylos carnosus</name>
    <dbReference type="NCBI Taxonomy" id="1234261"/>
    <lineage>
        <taxon>Eukaryota</taxon>
        <taxon>Metazoa</taxon>
        <taxon>Spiralia</taxon>
        <taxon>Gnathifera</taxon>
        <taxon>Rotifera</taxon>
        <taxon>Eurotatoria</taxon>
        <taxon>Bdelloidea</taxon>
        <taxon>Philodinida</taxon>
        <taxon>Philodinidae</taxon>
        <taxon>Didymodactylos</taxon>
    </lineage>
</organism>
<reference evidence="4" key="1">
    <citation type="submission" date="2021-02" db="EMBL/GenBank/DDBJ databases">
        <authorList>
            <person name="Nowell W R."/>
        </authorList>
    </citation>
    <scope>NUCLEOTIDE SEQUENCE</scope>
</reference>
<dbReference type="PANTHER" id="PTHR19848:SF8">
    <property type="entry name" value="F-BOX AND WD REPEAT DOMAIN CONTAINING 7"/>
    <property type="match status" value="1"/>
</dbReference>
<dbReference type="InterPro" id="IPR015943">
    <property type="entry name" value="WD40/YVTN_repeat-like_dom_sf"/>
</dbReference>
<accession>A0A815ZH34</accession>
<evidence type="ECO:0000256" key="3">
    <source>
        <dbReference type="PROSITE-ProRule" id="PRU00221"/>
    </source>
</evidence>
<feature type="repeat" description="WD" evidence="3">
    <location>
        <begin position="1"/>
        <end position="33"/>
    </location>
</feature>
<name>A0A815ZH34_9BILA</name>
<dbReference type="PANTHER" id="PTHR19848">
    <property type="entry name" value="WD40 REPEAT PROTEIN"/>
    <property type="match status" value="1"/>
</dbReference>
<keyword evidence="6" id="KW-1185">Reference proteome</keyword>
<dbReference type="SMART" id="SM00320">
    <property type="entry name" value="WD40"/>
    <property type="match status" value="4"/>
</dbReference>
<comment type="caution">
    <text evidence="4">The sequence shown here is derived from an EMBL/GenBank/DDBJ whole genome shotgun (WGS) entry which is preliminary data.</text>
</comment>
<feature type="non-terminal residue" evidence="4">
    <location>
        <position position="310"/>
    </location>
</feature>
<protein>
    <submittedName>
        <fullName evidence="4">Uncharacterized protein</fullName>
    </submittedName>
</protein>